<comment type="caution">
    <text evidence="2">The sequence shown here is derived from an EMBL/GenBank/DDBJ whole genome shotgun (WGS) entry which is preliminary data.</text>
</comment>
<accession>A0ABP6CWH4</accession>
<dbReference type="EMBL" id="BAAARJ010000016">
    <property type="protein sequence ID" value="GAA2627521.1"/>
    <property type="molecule type" value="Genomic_DNA"/>
</dbReference>
<reference evidence="3" key="1">
    <citation type="journal article" date="2019" name="Int. J. Syst. Evol. Microbiol.">
        <title>The Global Catalogue of Microorganisms (GCM) 10K type strain sequencing project: providing services to taxonomists for standard genome sequencing and annotation.</title>
        <authorList>
            <consortium name="The Broad Institute Genomics Platform"/>
            <consortium name="The Broad Institute Genome Sequencing Center for Infectious Disease"/>
            <person name="Wu L."/>
            <person name="Ma J."/>
        </authorList>
    </citation>
    <scope>NUCLEOTIDE SEQUENCE [LARGE SCALE GENOMIC DNA]</scope>
    <source>
        <strain evidence="3">JCM 16373</strain>
    </source>
</reference>
<feature type="region of interest" description="Disordered" evidence="1">
    <location>
        <begin position="72"/>
        <end position="104"/>
    </location>
</feature>
<organism evidence="2 3">
    <name type="scientific">Streptomyces axinellae</name>
    <dbReference type="NCBI Taxonomy" id="552788"/>
    <lineage>
        <taxon>Bacteria</taxon>
        <taxon>Bacillati</taxon>
        <taxon>Actinomycetota</taxon>
        <taxon>Actinomycetes</taxon>
        <taxon>Kitasatosporales</taxon>
        <taxon>Streptomycetaceae</taxon>
        <taxon>Streptomyces</taxon>
    </lineage>
</organism>
<evidence type="ECO:0000313" key="2">
    <source>
        <dbReference type="EMBL" id="GAA2627521.1"/>
    </source>
</evidence>
<evidence type="ECO:0000313" key="3">
    <source>
        <dbReference type="Proteomes" id="UP001501447"/>
    </source>
</evidence>
<proteinExistence type="predicted"/>
<evidence type="ECO:0000256" key="1">
    <source>
        <dbReference type="SAM" id="MobiDB-lite"/>
    </source>
</evidence>
<name>A0ABP6CWH4_9ACTN</name>
<protein>
    <submittedName>
        <fullName evidence="2">Uncharacterized protein</fullName>
    </submittedName>
</protein>
<gene>
    <name evidence="2" type="ORF">GCM10009863_48120</name>
</gene>
<dbReference type="Proteomes" id="UP001501447">
    <property type="component" value="Unassembled WGS sequence"/>
</dbReference>
<sequence>MRISDTVGRMEPPFVDPDSDALACGICPAKRFPRSGFVVYDRPTREAPFNPADGFRYDTEGTPVCVHPHKVGLAPDRIAPPPESVEPEVRQPRRRKWPPFFRAR</sequence>
<keyword evidence="3" id="KW-1185">Reference proteome</keyword>
<feature type="compositionally biased region" description="Basic residues" evidence="1">
    <location>
        <begin position="92"/>
        <end position="104"/>
    </location>
</feature>